<dbReference type="EMBL" id="JAAGAX010000005">
    <property type="protein sequence ID" value="KAF2313166.1"/>
    <property type="molecule type" value="Genomic_DNA"/>
</dbReference>
<evidence type="ECO:0000256" key="5">
    <source>
        <dbReference type="ARBA" id="ARBA00023136"/>
    </source>
</evidence>
<comment type="similarity">
    <text evidence="2">Belongs to the sterol desaturase family.</text>
</comment>
<keyword evidence="5 6" id="KW-0472">Membrane</keyword>
<evidence type="ECO:0000256" key="1">
    <source>
        <dbReference type="ARBA" id="ARBA00004370"/>
    </source>
</evidence>
<keyword evidence="3 6" id="KW-0812">Transmembrane</keyword>
<evidence type="ECO:0000259" key="7">
    <source>
        <dbReference type="Pfam" id="PF04116"/>
    </source>
</evidence>
<comment type="subcellular location">
    <subcellularLocation>
        <location evidence="1">Membrane</location>
    </subcellularLocation>
</comment>
<dbReference type="Pfam" id="PF04116">
    <property type="entry name" value="FA_hydroxylase"/>
    <property type="match status" value="1"/>
</dbReference>
<dbReference type="GO" id="GO:0008610">
    <property type="term" value="P:lipid biosynthetic process"/>
    <property type="evidence" value="ECO:0007669"/>
    <property type="project" value="InterPro"/>
</dbReference>
<organism evidence="8 9">
    <name type="scientific">Hevea brasiliensis</name>
    <name type="common">Para rubber tree</name>
    <name type="synonym">Siphonia brasiliensis</name>
    <dbReference type="NCBI Taxonomy" id="3981"/>
    <lineage>
        <taxon>Eukaryota</taxon>
        <taxon>Viridiplantae</taxon>
        <taxon>Streptophyta</taxon>
        <taxon>Embryophyta</taxon>
        <taxon>Tracheophyta</taxon>
        <taxon>Spermatophyta</taxon>
        <taxon>Magnoliopsida</taxon>
        <taxon>eudicotyledons</taxon>
        <taxon>Gunneridae</taxon>
        <taxon>Pentapetalae</taxon>
        <taxon>rosids</taxon>
        <taxon>fabids</taxon>
        <taxon>Malpighiales</taxon>
        <taxon>Euphorbiaceae</taxon>
        <taxon>Crotonoideae</taxon>
        <taxon>Micrandreae</taxon>
        <taxon>Hevea</taxon>
    </lineage>
</organism>
<evidence type="ECO:0000313" key="9">
    <source>
        <dbReference type="Proteomes" id="UP000467840"/>
    </source>
</evidence>
<gene>
    <name evidence="8" type="ORF">GH714_009563</name>
</gene>
<accession>A0A6A6MLV9</accession>
<dbReference type="InterPro" id="IPR050307">
    <property type="entry name" value="Sterol_Desaturase_Related"/>
</dbReference>
<evidence type="ECO:0000256" key="6">
    <source>
        <dbReference type="SAM" id="Phobius"/>
    </source>
</evidence>
<keyword evidence="9" id="KW-1185">Reference proteome</keyword>
<dbReference type="InterPro" id="IPR006694">
    <property type="entry name" value="Fatty_acid_hydroxylase"/>
</dbReference>
<dbReference type="PANTHER" id="PTHR11863">
    <property type="entry name" value="STEROL DESATURASE"/>
    <property type="match status" value="1"/>
</dbReference>
<evidence type="ECO:0000256" key="2">
    <source>
        <dbReference type="ARBA" id="ARBA00009324"/>
    </source>
</evidence>
<reference evidence="8 9" key="1">
    <citation type="journal article" date="2020" name="Mol. Plant">
        <title>The Chromosome-Based Rubber Tree Genome Provides New Insights into Spurge Genome Evolution and Rubber Biosynthesis.</title>
        <authorList>
            <person name="Liu J."/>
            <person name="Shi C."/>
            <person name="Shi C.C."/>
            <person name="Li W."/>
            <person name="Zhang Q.J."/>
            <person name="Zhang Y."/>
            <person name="Li K."/>
            <person name="Lu H.F."/>
            <person name="Shi C."/>
            <person name="Zhu S.T."/>
            <person name="Xiao Z.Y."/>
            <person name="Nan H."/>
            <person name="Yue Y."/>
            <person name="Zhu X.G."/>
            <person name="Wu Y."/>
            <person name="Hong X.N."/>
            <person name="Fan G.Y."/>
            <person name="Tong Y."/>
            <person name="Zhang D."/>
            <person name="Mao C.L."/>
            <person name="Liu Y.L."/>
            <person name="Hao S.J."/>
            <person name="Liu W.Q."/>
            <person name="Lv M.Q."/>
            <person name="Zhang H.B."/>
            <person name="Liu Y."/>
            <person name="Hu-Tang G.R."/>
            <person name="Wang J.P."/>
            <person name="Wang J.H."/>
            <person name="Sun Y.H."/>
            <person name="Ni S.B."/>
            <person name="Chen W.B."/>
            <person name="Zhang X.C."/>
            <person name="Jiao Y.N."/>
            <person name="Eichler E.E."/>
            <person name="Li G.H."/>
            <person name="Liu X."/>
            <person name="Gao L.Z."/>
        </authorList>
    </citation>
    <scope>NUCLEOTIDE SEQUENCE [LARGE SCALE GENOMIC DNA]</scope>
    <source>
        <strain evidence="9">cv. GT1</strain>
        <tissue evidence="8">Leaf</tissue>
    </source>
</reference>
<evidence type="ECO:0000256" key="3">
    <source>
        <dbReference type="ARBA" id="ARBA00022692"/>
    </source>
</evidence>
<protein>
    <recommendedName>
        <fullName evidence="7">Fatty acid hydroxylase domain-containing protein</fullName>
    </recommendedName>
</protein>
<proteinExistence type="inferred from homology"/>
<feature type="transmembrane region" description="Helical" evidence="6">
    <location>
        <begin position="95"/>
        <end position="122"/>
    </location>
</feature>
<dbReference type="GO" id="GO:0016491">
    <property type="term" value="F:oxidoreductase activity"/>
    <property type="evidence" value="ECO:0007669"/>
    <property type="project" value="InterPro"/>
</dbReference>
<dbReference type="GO" id="GO:0005506">
    <property type="term" value="F:iron ion binding"/>
    <property type="evidence" value="ECO:0007669"/>
    <property type="project" value="InterPro"/>
</dbReference>
<sequence>MLQRCYAHVFSGCGSLAIALLSFYQDDWYSDKFATALRMGNFSTVAGYFVVEDYTNYWIHRFLHGKWGYEKIHRVHHEYAAPIGFAAPYAHWAEILILGIPSFLGPAMVPGHMITFWSWIALRQIEAIETHSGSLLLSITAMLESFLVPVIRMISLGLPQNIFHFTVAQITMITIIMLENRAKATLLQSSPTVTLFMELTRAIGIKRSYLGREERY</sequence>
<dbReference type="AlphaFoldDB" id="A0A6A6MLV9"/>
<keyword evidence="4 6" id="KW-1133">Transmembrane helix</keyword>
<feature type="transmembrane region" description="Helical" evidence="6">
    <location>
        <begin position="161"/>
        <end position="178"/>
    </location>
</feature>
<dbReference type="GO" id="GO:0016020">
    <property type="term" value="C:membrane"/>
    <property type="evidence" value="ECO:0007669"/>
    <property type="project" value="UniProtKB-SubCell"/>
</dbReference>
<comment type="caution">
    <text evidence="8">The sequence shown here is derived from an EMBL/GenBank/DDBJ whole genome shotgun (WGS) entry which is preliminary data.</text>
</comment>
<evidence type="ECO:0000313" key="8">
    <source>
        <dbReference type="EMBL" id="KAF2313166.1"/>
    </source>
</evidence>
<name>A0A6A6MLV9_HEVBR</name>
<evidence type="ECO:0000256" key="4">
    <source>
        <dbReference type="ARBA" id="ARBA00022989"/>
    </source>
</evidence>
<feature type="domain" description="Fatty acid hydroxylase" evidence="7">
    <location>
        <begin position="46"/>
        <end position="140"/>
    </location>
</feature>
<feature type="transmembrane region" description="Helical" evidence="6">
    <location>
        <begin position="134"/>
        <end position="155"/>
    </location>
</feature>
<dbReference type="Proteomes" id="UP000467840">
    <property type="component" value="Chromosome 15"/>
</dbReference>
<feature type="transmembrane region" description="Helical" evidence="6">
    <location>
        <begin position="5"/>
        <end position="24"/>
    </location>
</feature>